<gene>
    <name evidence="16" type="ORF">MB2181_05095</name>
</gene>
<feature type="transmembrane region" description="Helical" evidence="13">
    <location>
        <begin position="153"/>
        <end position="172"/>
    </location>
</feature>
<evidence type="ECO:0000256" key="6">
    <source>
        <dbReference type="ARBA" id="ARBA00022741"/>
    </source>
</evidence>
<keyword evidence="7" id="KW-0067">ATP-binding</keyword>
<evidence type="ECO:0000313" key="17">
    <source>
        <dbReference type="Proteomes" id="UP000054262"/>
    </source>
</evidence>
<keyword evidence="5" id="KW-0354">Hemolysis</keyword>
<dbReference type="SMART" id="SM00382">
    <property type="entry name" value="AAA"/>
    <property type="match status" value="1"/>
</dbReference>
<reference evidence="16 17" key="1">
    <citation type="submission" date="2006-11" db="EMBL/GenBank/DDBJ databases">
        <authorList>
            <person name="Giovannoni S."/>
            <person name="Vergin K."/>
            <person name="Ferriera S."/>
            <person name="Johnson J."/>
            <person name="Kravitz S."/>
            <person name="Beeson K."/>
            <person name="Sutton G."/>
            <person name="Rogers Y.-H."/>
            <person name="Friedman R."/>
            <person name="Frazier M."/>
            <person name="Venter J.C."/>
        </authorList>
    </citation>
    <scope>NUCLEOTIDE SEQUENCE [LARGE SCALE GENOMIC DNA]</scope>
    <source>
        <strain evidence="16 17">HTCC2181</strain>
    </source>
</reference>
<dbReference type="PROSITE" id="PS00211">
    <property type="entry name" value="ABC_TRANSPORTER_1"/>
    <property type="match status" value="1"/>
</dbReference>
<dbReference type="GO" id="GO:0034040">
    <property type="term" value="F:ATPase-coupled lipid transmembrane transporter activity"/>
    <property type="evidence" value="ECO:0007669"/>
    <property type="project" value="TreeGrafter"/>
</dbReference>
<dbReference type="OrthoDB" id="8554730at2"/>
<evidence type="ECO:0000256" key="1">
    <source>
        <dbReference type="ARBA" id="ARBA00004651"/>
    </source>
</evidence>
<keyword evidence="2" id="KW-0813">Transport</keyword>
<dbReference type="Gene3D" id="1.20.1560.10">
    <property type="entry name" value="ABC transporter type 1, transmembrane domain"/>
    <property type="match status" value="1"/>
</dbReference>
<evidence type="ECO:0000256" key="12">
    <source>
        <dbReference type="ARBA" id="ARBA00072252"/>
    </source>
</evidence>
<dbReference type="InterPro" id="IPR027417">
    <property type="entry name" value="P-loop_NTPase"/>
</dbReference>
<accession>A0P7B6</accession>
<dbReference type="InterPro" id="IPR017871">
    <property type="entry name" value="ABC_transporter-like_CS"/>
</dbReference>
<dbReference type="FunFam" id="3.40.50.300:FF:000299">
    <property type="entry name" value="ABC transporter ATP-binding protein/permease"/>
    <property type="match status" value="1"/>
</dbReference>
<dbReference type="AlphaFoldDB" id="A0P7B6"/>
<comment type="subcellular location">
    <subcellularLocation>
        <location evidence="1">Cell membrane</location>
        <topology evidence="1">Multi-pass membrane protein</topology>
    </subcellularLocation>
</comment>
<keyword evidence="9 13" id="KW-0472">Membrane</keyword>
<keyword evidence="17" id="KW-1185">Reference proteome</keyword>
<evidence type="ECO:0000259" key="14">
    <source>
        <dbReference type="PROSITE" id="PS50893"/>
    </source>
</evidence>
<dbReference type="GO" id="GO:0140359">
    <property type="term" value="F:ABC-type transporter activity"/>
    <property type="evidence" value="ECO:0007669"/>
    <property type="project" value="InterPro"/>
</dbReference>
<dbReference type="PANTHER" id="PTHR24221:SF654">
    <property type="entry name" value="ATP-BINDING CASSETTE SUB-FAMILY B MEMBER 6"/>
    <property type="match status" value="1"/>
</dbReference>
<feature type="transmembrane region" description="Helical" evidence="13">
    <location>
        <begin position="279"/>
        <end position="297"/>
    </location>
</feature>
<evidence type="ECO:0000259" key="15">
    <source>
        <dbReference type="PROSITE" id="PS50929"/>
    </source>
</evidence>
<dbReference type="InterPro" id="IPR003439">
    <property type="entry name" value="ABC_transporter-like_ATP-bd"/>
</dbReference>
<organism evidence="16 17">
    <name type="scientific">Methylophilales bacterium HTCC2181</name>
    <dbReference type="NCBI Taxonomy" id="383631"/>
    <lineage>
        <taxon>Bacteria</taxon>
        <taxon>Pseudomonadati</taxon>
        <taxon>Pseudomonadota</taxon>
        <taxon>Betaproteobacteria</taxon>
        <taxon>Nitrosomonadales</taxon>
        <taxon>OM43 clade</taxon>
    </lineage>
</organism>
<comment type="similarity">
    <text evidence="11">Belongs to the ABC transporter superfamily. Cyclolysin exporter (TC 3.A.1.109.2) family.</text>
</comment>
<evidence type="ECO:0000256" key="3">
    <source>
        <dbReference type="ARBA" id="ARBA00022475"/>
    </source>
</evidence>
<dbReference type="PANTHER" id="PTHR24221">
    <property type="entry name" value="ATP-BINDING CASSETTE SUB-FAMILY B"/>
    <property type="match status" value="1"/>
</dbReference>
<comment type="caution">
    <text evidence="16">The sequence shown here is derived from an EMBL/GenBank/DDBJ whole genome shotgun (WGS) entry which is preliminary data.</text>
</comment>
<dbReference type="Proteomes" id="UP000054262">
    <property type="component" value="Unassembled WGS sequence"/>
</dbReference>
<dbReference type="InterPro" id="IPR003593">
    <property type="entry name" value="AAA+_ATPase"/>
</dbReference>
<dbReference type="InterPro" id="IPR039421">
    <property type="entry name" value="Type_1_exporter"/>
</dbReference>
<feature type="domain" description="ABC transporter" evidence="14">
    <location>
        <begin position="370"/>
        <end position="588"/>
    </location>
</feature>
<dbReference type="GO" id="GO:0005886">
    <property type="term" value="C:plasma membrane"/>
    <property type="evidence" value="ECO:0007669"/>
    <property type="project" value="UniProtKB-SubCell"/>
</dbReference>
<dbReference type="InterPro" id="IPR036640">
    <property type="entry name" value="ABC1_TM_sf"/>
</dbReference>
<evidence type="ECO:0000256" key="11">
    <source>
        <dbReference type="ARBA" id="ARBA00061173"/>
    </source>
</evidence>
<keyword evidence="5" id="KW-0204">Cytolysis</keyword>
<dbReference type="PROSITE" id="PS50929">
    <property type="entry name" value="ABC_TM1F"/>
    <property type="match status" value="1"/>
</dbReference>
<evidence type="ECO:0000256" key="9">
    <source>
        <dbReference type="ARBA" id="ARBA00023136"/>
    </source>
</evidence>
<dbReference type="GO" id="GO:0031640">
    <property type="term" value="P:killing of cells of another organism"/>
    <property type="evidence" value="ECO:0007669"/>
    <property type="project" value="UniProtKB-KW"/>
</dbReference>
<feature type="transmembrane region" description="Helical" evidence="13">
    <location>
        <begin position="36"/>
        <end position="61"/>
    </location>
</feature>
<dbReference type="SUPFAM" id="SSF52540">
    <property type="entry name" value="P-loop containing nucleoside triphosphate hydrolases"/>
    <property type="match status" value="1"/>
</dbReference>
<dbReference type="GO" id="GO:0016887">
    <property type="term" value="F:ATP hydrolysis activity"/>
    <property type="evidence" value="ECO:0007669"/>
    <property type="project" value="InterPro"/>
</dbReference>
<comment type="function">
    <text evidence="10">Involved in the export of calmodulin-sensitive adenylate cyclase-hemolysin (cyclolysin).</text>
</comment>
<evidence type="ECO:0000256" key="10">
    <source>
        <dbReference type="ARBA" id="ARBA00055355"/>
    </source>
</evidence>
<dbReference type="Gene3D" id="3.40.50.300">
    <property type="entry name" value="P-loop containing nucleotide triphosphate hydrolases"/>
    <property type="match status" value="1"/>
</dbReference>
<keyword evidence="3" id="KW-1003">Cell membrane</keyword>
<evidence type="ECO:0000256" key="7">
    <source>
        <dbReference type="ARBA" id="ARBA00022840"/>
    </source>
</evidence>
<dbReference type="PROSITE" id="PS50893">
    <property type="entry name" value="ABC_TRANSPORTER_2"/>
    <property type="match status" value="1"/>
</dbReference>
<keyword evidence="8 13" id="KW-1133">Transmembrane helix</keyword>
<dbReference type="Pfam" id="PF00005">
    <property type="entry name" value="ABC_tran"/>
    <property type="match status" value="1"/>
</dbReference>
<sequence length="588" mass="66725">MSSQLLKDKKLKRTFSFFKNIWFLIPESKKRSLIKLWIMVIFGVLLEMIGIGLIIPVIALLTQKDIYTSYPVLGELIQRLNNPSVETLIMSLMLALVFAYIIKNSFLALLAWKQSKLIFGLQSEIAIKLFSNYLKQPYQYHLQKNSGQLIRNIQGEVSVFINSVVTPCLYLLTEMLILLGFSVLLLFVEPIGTTVMLSTLIFFATQFHRFTKNRTLHWAKQRIIHEGLRIQQLYQGLGGVKETKLYGREHDFIDKYTIHTNKSMECNQRQLFINQMPRLWLELLTLISLFLLVGSMVLQQIPISMMLPTLSLYALVAFRLIPSANRIITAIQQLRFGLPTLNLLSEELSLNEPQLIKSGNVDKMKFKNNFQIKNLSYSYPNADSKALNSISLRINKGDFIGFVGESGSGKSTLIDIILGVLSPTSGNLHLDGVDISENLRGWQNQIGYVPQEIFLIDDTLRRNIAFGINDDDINHTSIQKAISLAQLENFINDLPEGLNTIVGERGVRISGGQRQRIGIARALYHKPEVLVLDEATSNLDIKTEADLMDAIFALHGQKTIITVAHRLKTLDKCDNIYTLRNGKIIDEI</sequence>
<dbReference type="GO" id="GO:0005524">
    <property type="term" value="F:ATP binding"/>
    <property type="evidence" value="ECO:0007669"/>
    <property type="project" value="UniProtKB-KW"/>
</dbReference>
<feature type="transmembrane region" description="Helical" evidence="13">
    <location>
        <begin position="178"/>
        <end position="204"/>
    </location>
</feature>
<evidence type="ECO:0000256" key="4">
    <source>
        <dbReference type="ARBA" id="ARBA00022692"/>
    </source>
</evidence>
<dbReference type="Pfam" id="PF00664">
    <property type="entry name" value="ABC_membrane"/>
    <property type="match status" value="1"/>
</dbReference>
<evidence type="ECO:0000256" key="2">
    <source>
        <dbReference type="ARBA" id="ARBA00022448"/>
    </source>
</evidence>
<keyword evidence="6" id="KW-0547">Nucleotide-binding</keyword>
<feature type="domain" description="ABC transmembrane type-1" evidence="15">
    <location>
        <begin position="72"/>
        <end position="334"/>
    </location>
</feature>
<name>A0P7B6_9PROT</name>
<dbReference type="SUPFAM" id="SSF90123">
    <property type="entry name" value="ABC transporter transmembrane region"/>
    <property type="match status" value="1"/>
</dbReference>
<evidence type="ECO:0000313" key="16">
    <source>
        <dbReference type="EMBL" id="EAV47426.1"/>
    </source>
</evidence>
<dbReference type="EMBL" id="AAUX01000001">
    <property type="protein sequence ID" value="EAV47426.1"/>
    <property type="molecule type" value="Genomic_DNA"/>
</dbReference>
<feature type="transmembrane region" description="Helical" evidence="13">
    <location>
        <begin position="88"/>
        <end position="112"/>
    </location>
</feature>
<dbReference type="InterPro" id="IPR011527">
    <property type="entry name" value="ABC1_TM_dom"/>
</dbReference>
<evidence type="ECO:0000256" key="8">
    <source>
        <dbReference type="ARBA" id="ARBA00022989"/>
    </source>
</evidence>
<protein>
    <recommendedName>
        <fullName evidence="12">Cyclolysin secretion/processing ATP-binding protein CyaB</fullName>
    </recommendedName>
</protein>
<keyword evidence="4 13" id="KW-0812">Transmembrane</keyword>
<evidence type="ECO:0000256" key="13">
    <source>
        <dbReference type="SAM" id="Phobius"/>
    </source>
</evidence>
<proteinExistence type="inferred from homology"/>
<evidence type="ECO:0000256" key="5">
    <source>
        <dbReference type="ARBA" id="ARBA00022735"/>
    </source>
</evidence>